<dbReference type="InterPro" id="IPR016161">
    <property type="entry name" value="Ald_DH/histidinol_DH"/>
</dbReference>
<dbReference type="PROSITE" id="PS00070">
    <property type="entry name" value="ALDEHYDE_DEHYDR_CYS"/>
    <property type="match status" value="1"/>
</dbReference>
<feature type="domain" description="Aldehyde dehydrogenase" evidence="4">
    <location>
        <begin position="4"/>
        <end position="455"/>
    </location>
</feature>
<gene>
    <name evidence="5" type="ORF">M8T91_13135</name>
</gene>
<keyword evidence="6" id="KW-1185">Reference proteome</keyword>
<sequence length="470" mass="51810">MHYLQCISPIDNSVYLERALAGEAEIRVALDRAASAQRAWRLTPIAERIAVVHRAVECFCDRKKRLGEELCWMMGRPIRYSGGEIDGFAERACTLADIAETALTDIPLPFKPGFTRFIRRDPLGISLVIAPWNYPYLTAVNAVVPSLLAGNAVILKHSAQTPLCAERMVEAFREAGLPYGVFQYLHLDHPCTQRLACAGEIQHIAFTGSVDGGAAIERSVAGRFVQLGLELGGKDPAYVRADADLQLAVESIVDGAYFNSGQSCCGIERAYVHEQLFDEFVARAVAIIRQYRLGHPQDPQTTLGPLVCAAAADRVRVQIDEAVAEGAQAHLQTGDFPMDQRGTQYMAPQLLTGVRHKMRVMREESFGPVLGVQKVHDDGEALELMNNSRYGLSAALFSRDEEAALMIADHLETGTIFLNRCDYLDPELAWSGVKLSGRGCTLSRIGFEQLTRPKSFHFKTGKEEGQFAVR</sequence>
<dbReference type="InterPro" id="IPR016162">
    <property type="entry name" value="Ald_DH_N"/>
</dbReference>
<dbReference type="Pfam" id="PF00171">
    <property type="entry name" value="Aldedh"/>
    <property type="match status" value="1"/>
</dbReference>
<dbReference type="Proteomes" id="UP001321520">
    <property type="component" value="Chromosome"/>
</dbReference>
<evidence type="ECO:0000256" key="3">
    <source>
        <dbReference type="RuleBase" id="RU003345"/>
    </source>
</evidence>
<evidence type="ECO:0000256" key="1">
    <source>
        <dbReference type="ARBA" id="ARBA00023002"/>
    </source>
</evidence>
<accession>A0ABY9E9S7</accession>
<dbReference type="InterPro" id="IPR015590">
    <property type="entry name" value="Aldehyde_DH_dom"/>
</dbReference>
<comment type="similarity">
    <text evidence="3">Belongs to the aldehyde dehydrogenase family.</text>
</comment>
<organism evidence="5 6">
    <name type="scientific">Microbulbifer spongiae</name>
    <dbReference type="NCBI Taxonomy" id="2944933"/>
    <lineage>
        <taxon>Bacteria</taxon>
        <taxon>Pseudomonadati</taxon>
        <taxon>Pseudomonadota</taxon>
        <taxon>Gammaproteobacteria</taxon>
        <taxon>Cellvibrionales</taxon>
        <taxon>Microbulbiferaceae</taxon>
        <taxon>Microbulbifer</taxon>
    </lineage>
</organism>
<dbReference type="SUPFAM" id="SSF53720">
    <property type="entry name" value="ALDH-like"/>
    <property type="match status" value="1"/>
</dbReference>
<dbReference type="EMBL" id="CP098023">
    <property type="protein sequence ID" value="WKD48843.1"/>
    <property type="molecule type" value="Genomic_DNA"/>
</dbReference>
<proteinExistence type="inferred from homology"/>
<keyword evidence="1 3" id="KW-0560">Oxidoreductase</keyword>
<dbReference type="InterPro" id="IPR016163">
    <property type="entry name" value="Ald_DH_C"/>
</dbReference>
<dbReference type="PROSITE" id="PS00687">
    <property type="entry name" value="ALDEHYDE_DEHYDR_GLU"/>
    <property type="match status" value="1"/>
</dbReference>
<dbReference type="Gene3D" id="3.40.605.10">
    <property type="entry name" value="Aldehyde Dehydrogenase, Chain A, domain 1"/>
    <property type="match status" value="1"/>
</dbReference>
<feature type="active site" evidence="2">
    <location>
        <position position="230"/>
    </location>
</feature>
<reference evidence="5 6" key="1">
    <citation type="submission" date="2022-05" db="EMBL/GenBank/DDBJ databases">
        <title>Microbulbifer sp. nov., isolated from sponge.</title>
        <authorList>
            <person name="Gao L."/>
        </authorList>
    </citation>
    <scope>NUCLEOTIDE SEQUENCE [LARGE SCALE GENOMIC DNA]</scope>
    <source>
        <strain evidence="5 6">MI-G</strain>
    </source>
</reference>
<evidence type="ECO:0000313" key="5">
    <source>
        <dbReference type="EMBL" id="WKD48843.1"/>
    </source>
</evidence>
<dbReference type="CDD" id="cd07102">
    <property type="entry name" value="ALDH_EDX86601"/>
    <property type="match status" value="1"/>
</dbReference>
<evidence type="ECO:0000259" key="4">
    <source>
        <dbReference type="Pfam" id="PF00171"/>
    </source>
</evidence>
<protein>
    <submittedName>
        <fullName evidence="5">Aldehyde dehydrogenase family protein</fullName>
    </submittedName>
</protein>
<evidence type="ECO:0000313" key="6">
    <source>
        <dbReference type="Proteomes" id="UP001321520"/>
    </source>
</evidence>
<dbReference type="PANTHER" id="PTHR11699">
    <property type="entry name" value="ALDEHYDE DEHYDROGENASE-RELATED"/>
    <property type="match status" value="1"/>
</dbReference>
<name>A0ABY9E9S7_9GAMM</name>
<dbReference type="RefSeq" id="WP_301414624.1">
    <property type="nucleotide sequence ID" value="NZ_CP098023.1"/>
</dbReference>
<dbReference type="Gene3D" id="3.40.309.10">
    <property type="entry name" value="Aldehyde Dehydrogenase, Chain A, domain 2"/>
    <property type="match status" value="1"/>
</dbReference>
<dbReference type="InterPro" id="IPR016160">
    <property type="entry name" value="Ald_DH_CS_CYS"/>
</dbReference>
<evidence type="ECO:0000256" key="2">
    <source>
        <dbReference type="PROSITE-ProRule" id="PRU10007"/>
    </source>
</evidence>
<dbReference type="InterPro" id="IPR029510">
    <property type="entry name" value="Ald_DH_CS_GLU"/>
</dbReference>